<sequence length="245" mass="27582">MPSSLNLWRRHDGVQSFATKTTDKCRVEGNFAEYVVQLLPSVKKLDLKFGQCGNEAMEPFKLWDLDEVKLVVRHEHVAAGVVSVLRNVVGWKGVKTVHFECTEIRENDFSDSIQYVILFVEDLNAWKSRELWYVPEIVEVIMRPIFEAGGTPRSSSLASNRARRVSLSLCNWILFHLGRGCARASKVCPKAISPCEPRPLTPPTCVPGNTPCHTRPSNDKLSHQAKTDLAGLSAREDLRQEDSPR</sequence>
<feature type="region of interest" description="Disordered" evidence="1">
    <location>
        <begin position="199"/>
        <end position="245"/>
    </location>
</feature>
<accession>A0A226DIJ8</accession>
<feature type="compositionally biased region" description="Basic and acidic residues" evidence="1">
    <location>
        <begin position="234"/>
        <end position="245"/>
    </location>
</feature>
<reference evidence="2 3" key="1">
    <citation type="submission" date="2015-12" db="EMBL/GenBank/DDBJ databases">
        <title>The genome of Folsomia candida.</title>
        <authorList>
            <person name="Faddeeva A."/>
            <person name="Derks M.F."/>
            <person name="Anvar Y."/>
            <person name="Smit S."/>
            <person name="Van Straalen N."/>
            <person name="Roelofs D."/>
        </authorList>
    </citation>
    <scope>NUCLEOTIDE SEQUENCE [LARGE SCALE GENOMIC DNA]</scope>
    <source>
        <strain evidence="2 3">VU population</strain>
        <tissue evidence="2">Whole body</tissue>
    </source>
</reference>
<name>A0A226DIJ8_FOLCA</name>
<gene>
    <name evidence="2" type="ORF">Fcan01_21058</name>
</gene>
<dbReference type="EMBL" id="LNIX01000020">
    <property type="protein sequence ID" value="OXA44016.1"/>
    <property type="molecule type" value="Genomic_DNA"/>
</dbReference>
<evidence type="ECO:0000313" key="2">
    <source>
        <dbReference type="EMBL" id="OXA44016.1"/>
    </source>
</evidence>
<comment type="caution">
    <text evidence="2">The sequence shown here is derived from an EMBL/GenBank/DDBJ whole genome shotgun (WGS) entry which is preliminary data.</text>
</comment>
<dbReference type="AlphaFoldDB" id="A0A226DIJ8"/>
<proteinExistence type="predicted"/>
<organism evidence="2 3">
    <name type="scientific">Folsomia candida</name>
    <name type="common">Springtail</name>
    <dbReference type="NCBI Taxonomy" id="158441"/>
    <lineage>
        <taxon>Eukaryota</taxon>
        <taxon>Metazoa</taxon>
        <taxon>Ecdysozoa</taxon>
        <taxon>Arthropoda</taxon>
        <taxon>Hexapoda</taxon>
        <taxon>Collembola</taxon>
        <taxon>Entomobryomorpha</taxon>
        <taxon>Isotomoidea</taxon>
        <taxon>Isotomidae</taxon>
        <taxon>Proisotominae</taxon>
        <taxon>Folsomia</taxon>
    </lineage>
</organism>
<feature type="compositionally biased region" description="Basic and acidic residues" evidence="1">
    <location>
        <begin position="216"/>
        <end position="226"/>
    </location>
</feature>
<evidence type="ECO:0000256" key="1">
    <source>
        <dbReference type="SAM" id="MobiDB-lite"/>
    </source>
</evidence>
<dbReference type="Proteomes" id="UP000198287">
    <property type="component" value="Unassembled WGS sequence"/>
</dbReference>
<protein>
    <submittedName>
        <fullName evidence="2">Uncharacterized protein</fullName>
    </submittedName>
</protein>
<keyword evidence="3" id="KW-1185">Reference proteome</keyword>
<evidence type="ECO:0000313" key="3">
    <source>
        <dbReference type="Proteomes" id="UP000198287"/>
    </source>
</evidence>